<gene>
    <name evidence="1" type="ORF">GHI93_01605</name>
</gene>
<organism evidence="1 2">
    <name type="scientific">Lactococcus hircilactis</name>
    <dbReference type="NCBI Taxonomy" id="1494462"/>
    <lineage>
        <taxon>Bacteria</taxon>
        <taxon>Bacillati</taxon>
        <taxon>Bacillota</taxon>
        <taxon>Bacilli</taxon>
        <taxon>Lactobacillales</taxon>
        <taxon>Streptococcaceae</taxon>
        <taxon>Lactococcus</taxon>
    </lineage>
</organism>
<keyword evidence="2" id="KW-1185">Reference proteome</keyword>
<dbReference type="RefSeq" id="WP_153494978.1">
    <property type="nucleotide sequence ID" value="NZ_CBCRWP010000002.1"/>
</dbReference>
<name>A0A7X1Z6N7_9LACT</name>
<proteinExistence type="predicted"/>
<evidence type="ECO:0000313" key="2">
    <source>
        <dbReference type="Proteomes" id="UP000439550"/>
    </source>
</evidence>
<sequence>MKVNDQNIYIYRPAGNDTALVEGSDFSTEKRQKINADLLKTYPNVEQVGFISTTGLPQLMMAGGEFCGNASRSAAYHYLKGKDGVIDLRVCDGTRVIRAGVSHGEAFAEIPLRDTLEKTVKKLASGVYQVDLLGIELFVIDGWMDDPAAIMESAKLWLEKLDHAHEECQGIIFIKENQIAPVIKVKAINTLYYETACGSGSVAVALVEYFKKKTPVQLRLKQPSGQWITAQVDQNGAQISGLVTQLSSFKY</sequence>
<dbReference type="EMBL" id="WITJ01000002">
    <property type="protein sequence ID" value="MQW38645.1"/>
    <property type="molecule type" value="Genomic_DNA"/>
</dbReference>
<evidence type="ECO:0000313" key="1">
    <source>
        <dbReference type="EMBL" id="MQW38645.1"/>
    </source>
</evidence>
<dbReference type="Pfam" id="PF26317">
    <property type="entry name" value="CntK_N"/>
    <property type="match status" value="1"/>
</dbReference>
<dbReference type="OrthoDB" id="9813391at2"/>
<reference evidence="1 2" key="1">
    <citation type="submission" date="2019-10" db="EMBL/GenBank/DDBJ databases">
        <authorList>
            <person name="Dong K."/>
        </authorList>
    </citation>
    <scope>NUCLEOTIDE SEQUENCE [LARGE SCALE GENOMIC DNA]</scope>
    <source>
        <strain evidence="1 2">DSM 28960</strain>
    </source>
</reference>
<dbReference type="Proteomes" id="UP000439550">
    <property type="component" value="Unassembled WGS sequence"/>
</dbReference>
<accession>A0A7X1Z6N7</accession>
<protein>
    <recommendedName>
        <fullName evidence="3">Diaminopimelate epimerase</fullName>
    </recommendedName>
</protein>
<evidence type="ECO:0008006" key="3">
    <source>
        <dbReference type="Google" id="ProtNLM"/>
    </source>
</evidence>
<dbReference type="SUPFAM" id="SSF54506">
    <property type="entry name" value="Diaminopimelate epimerase-like"/>
    <property type="match status" value="1"/>
</dbReference>
<dbReference type="AlphaFoldDB" id="A0A7X1Z6N7"/>
<dbReference type="InterPro" id="IPR058944">
    <property type="entry name" value="CntK-like"/>
</dbReference>
<comment type="caution">
    <text evidence="1">The sequence shown here is derived from an EMBL/GenBank/DDBJ whole genome shotgun (WGS) entry which is preliminary data.</text>
</comment>